<accession>W4JTB6</accession>
<reference evidence="2 3" key="1">
    <citation type="journal article" date="2012" name="New Phytol.">
        <title>Insight into trade-off between wood decay and parasitism from the genome of a fungal forest pathogen.</title>
        <authorList>
            <person name="Olson A."/>
            <person name="Aerts A."/>
            <person name="Asiegbu F."/>
            <person name="Belbahri L."/>
            <person name="Bouzid O."/>
            <person name="Broberg A."/>
            <person name="Canback B."/>
            <person name="Coutinho P.M."/>
            <person name="Cullen D."/>
            <person name="Dalman K."/>
            <person name="Deflorio G."/>
            <person name="van Diepen L.T."/>
            <person name="Dunand C."/>
            <person name="Duplessis S."/>
            <person name="Durling M."/>
            <person name="Gonthier P."/>
            <person name="Grimwood J."/>
            <person name="Fossdal C.G."/>
            <person name="Hansson D."/>
            <person name="Henrissat B."/>
            <person name="Hietala A."/>
            <person name="Himmelstrand K."/>
            <person name="Hoffmeister D."/>
            <person name="Hogberg N."/>
            <person name="James T.Y."/>
            <person name="Karlsson M."/>
            <person name="Kohler A."/>
            <person name="Kues U."/>
            <person name="Lee Y.H."/>
            <person name="Lin Y.C."/>
            <person name="Lind M."/>
            <person name="Lindquist E."/>
            <person name="Lombard V."/>
            <person name="Lucas S."/>
            <person name="Lunden K."/>
            <person name="Morin E."/>
            <person name="Murat C."/>
            <person name="Park J."/>
            <person name="Raffaello T."/>
            <person name="Rouze P."/>
            <person name="Salamov A."/>
            <person name="Schmutz J."/>
            <person name="Solheim H."/>
            <person name="Stahlberg J."/>
            <person name="Velez H."/>
            <person name="de Vries R.P."/>
            <person name="Wiebenga A."/>
            <person name="Woodward S."/>
            <person name="Yakovlev I."/>
            <person name="Garbelotto M."/>
            <person name="Martin F."/>
            <person name="Grigoriev I.V."/>
            <person name="Stenlid J."/>
        </authorList>
    </citation>
    <scope>NUCLEOTIDE SEQUENCE [LARGE SCALE GENOMIC DNA]</scope>
    <source>
        <strain evidence="2 3">TC 32-1</strain>
    </source>
</reference>
<proteinExistence type="predicted"/>
<name>W4JTB6_HETIT</name>
<dbReference type="AlphaFoldDB" id="W4JTB6"/>
<keyword evidence="3" id="KW-1185">Reference proteome</keyword>
<dbReference type="Proteomes" id="UP000030671">
    <property type="component" value="Unassembled WGS sequence"/>
</dbReference>
<evidence type="ECO:0000313" key="2">
    <source>
        <dbReference type="EMBL" id="ETW76709.1"/>
    </source>
</evidence>
<protein>
    <submittedName>
        <fullName evidence="2">Uncharacterized protein</fullName>
    </submittedName>
</protein>
<feature type="region of interest" description="Disordered" evidence="1">
    <location>
        <begin position="64"/>
        <end position="88"/>
    </location>
</feature>
<dbReference type="STRING" id="747525.W4JTB6"/>
<dbReference type="GeneID" id="20671422"/>
<dbReference type="KEGG" id="hir:HETIRDRAFT_328569"/>
<gene>
    <name evidence="2" type="ORF">HETIRDRAFT_328569</name>
</gene>
<evidence type="ECO:0000256" key="1">
    <source>
        <dbReference type="SAM" id="MobiDB-lite"/>
    </source>
</evidence>
<dbReference type="RefSeq" id="XP_009551587.1">
    <property type="nucleotide sequence ID" value="XM_009553292.1"/>
</dbReference>
<dbReference type="EMBL" id="KI925464">
    <property type="protein sequence ID" value="ETW76709.1"/>
    <property type="molecule type" value="Genomic_DNA"/>
</dbReference>
<sequence length="88" mass="9768">MSVTGLPLLDPLVKANAKRTYSVFASCPDAGIREEEKSARLRLAVKINDEYKHYKQLPSALLEQQAPVGPARPKDQRKMITAGRTSFV</sequence>
<dbReference type="HOGENOM" id="CLU_2469373_0_0_1"/>
<evidence type="ECO:0000313" key="3">
    <source>
        <dbReference type="Proteomes" id="UP000030671"/>
    </source>
</evidence>
<dbReference type="InParanoid" id="W4JTB6"/>
<dbReference type="OrthoDB" id="10453604at2759"/>
<organism evidence="2 3">
    <name type="scientific">Heterobasidion irregulare (strain TC 32-1)</name>
    <dbReference type="NCBI Taxonomy" id="747525"/>
    <lineage>
        <taxon>Eukaryota</taxon>
        <taxon>Fungi</taxon>
        <taxon>Dikarya</taxon>
        <taxon>Basidiomycota</taxon>
        <taxon>Agaricomycotina</taxon>
        <taxon>Agaricomycetes</taxon>
        <taxon>Russulales</taxon>
        <taxon>Bondarzewiaceae</taxon>
        <taxon>Heterobasidion</taxon>
        <taxon>Heterobasidion annosum species complex</taxon>
    </lineage>
</organism>